<evidence type="ECO:0000313" key="5">
    <source>
        <dbReference type="Proteomes" id="UP000583387"/>
    </source>
</evidence>
<keyword evidence="1 4" id="KW-0489">Methyltransferase</keyword>
<evidence type="ECO:0000256" key="2">
    <source>
        <dbReference type="ARBA" id="ARBA00022679"/>
    </source>
</evidence>
<reference evidence="4 5" key="1">
    <citation type="submission" date="2020-08" db="EMBL/GenBank/DDBJ databases">
        <authorList>
            <person name="Criscuolo A."/>
        </authorList>
    </citation>
    <scope>NUCLEOTIDE SEQUENCE [LARGE SCALE GENOMIC DNA]</scope>
    <source>
        <strain evidence="4">CIP111764</strain>
    </source>
</reference>
<dbReference type="AlphaFoldDB" id="A0A7U7EQ34"/>
<dbReference type="GO" id="GO:0032259">
    <property type="term" value="P:methylation"/>
    <property type="evidence" value="ECO:0007669"/>
    <property type="project" value="UniProtKB-KW"/>
</dbReference>
<dbReference type="GO" id="GO:0102208">
    <property type="term" value="F:2-polyprenyl-6-hydroxyphenol methylase activity"/>
    <property type="evidence" value="ECO:0007669"/>
    <property type="project" value="UniProtKB-EC"/>
</dbReference>
<dbReference type="PANTHER" id="PTHR43464:SF19">
    <property type="entry name" value="UBIQUINONE BIOSYNTHESIS O-METHYLTRANSFERASE, MITOCHONDRIAL"/>
    <property type="match status" value="1"/>
</dbReference>
<dbReference type="Pfam" id="PF13489">
    <property type="entry name" value="Methyltransf_23"/>
    <property type="match status" value="1"/>
</dbReference>
<dbReference type="RefSeq" id="WP_187672449.1">
    <property type="nucleotide sequence ID" value="NZ_CAJFCI010000071.1"/>
</dbReference>
<sequence length="226" mass="25276">MQHDHREQLKRSWQANAEAWAAAVREQRIESRRLVTDAAILRAILAMSPQRVLDIGCGEGWLCRGLAAHGIESVGVDASAPLIEAARAAGKAQYRVCGYAELESQADLLGCFELLVCNFALLEEPLAPILETLHSLLVPGGSLLIQTLHPWSSRGAGPYQDGWRIETFEGFGEGFQEPMPWFFRTLESWLALLHETGWRLQWMQEPLHPDSEQPVSLLLLLDSARR</sequence>
<keyword evidence="2 4" id="KW-0808">Transferase</keyword>
<dbReference type="Proteomes" id="UP000583387">
    <property type="component" value="Unassembled WGS sequence"/>
</dbReference>
<dbReference type="PANTHER" id="PTHR43464">
    <property type="entry name" value="METHYLTRANSFERASE"/>
    <property type="match status" value="1"/>
</dbReference>
<comment type="caution">
    <text evidence="4">The sequence shown here is derived from an EMBL/GenBank/DDBJ whole genome shotgun (WGS) entry which is preliminary data.</text>
</comment>
<dbReference type="CDD" id="cd02440">
    <property type="entry name" value="AdoMet_MTases"/>
    <property type="match status" value="1"/>
</dbReference>
<accession>A0A7U7EQ34</accession>
<keyword evidence="4" id="KW-0830">Ubiquinone</keyword>
<proteinExistence type="predicted"/>
<dbReference type="EC" id="2.1.1.222" evidence="4"/>
<organism evidence="4 5">
    <name type="scientific">Zestomonas carbonaria</name>
    <dbReference type="NCBI Taxonomy" id="2762745"/>
    <lineage>
        <taxon>Bacteria</taxon>
        <taxon>Pseudomonadati</taxon>
        <taxon>Pseudomonadota</taxon>
        <taxon>Gammaproteobacteria</taxon>
        <taxon>Pseudomonadales</taxon>
        <taxon>Pseudomonadaceae</taxon>
        <taxon>Zestomonas</taxon>
    </lineage>
</organism>
<dbReference type="InterPro" id="IPR029063">
    <property type="entry name" value="SAM-dependent_MTases_sf"/>
</dbReference>
<keyword evidence="5" id="KW-1185">Reference proteome</keyword>
<dbReference type="SUPFAM" id="SSF53335">
    <property type="entry name" value="S-adenosyl-L-methionine-dependent methyltransferases"/>
    <property type="match status" value="1"/>
</dbReference>
<keyword evidence="3" id="KW-0949">S-adenosyl-L-methionine</keyword>
<evidence type="ECO:0000313" key="4">
    <source>
        <dbReference type="EMBL" id="CAD5109139.1"/>
    </source>
</evidence>
<name>A0A7U7EQ34_9GAMM</name>
<dbReference type="EMBL" id="CAJFCI010000071">
    <property type="protein sequence ID" value="CAD5109139.1"/>
    <property type="molecule type" value="Genomic_DNA"/>
</dbReference>
<evidence type="ECO:0000256" key="1">
    <source>
        <dbReference type="ARBA" id="ARBA00022603"/>
    </source>
</evidence>
<evidence type="ECO:0000256" key="3">
    <source>
        <dbReference type="ARBA" id="ARBA00022691"/>
    </source>
</evidence>
<protein>
    <submittedName>
        <fullName evidence="4">Ubiquinone biosynthesis O-methyltransferase, mitochondrial</fullName>
        <ecNumber evidence="4">2.1.1.222</ecNumber>
    </submittedName>
</protein>
<dbReference type="Gene3D" id="3.40.50.150">
    <property type="entry name" value="Vaccinia Virus protein VP39"/>
    <property type="match status" value="1"/>
</dbReference>
<gene>
    <name evidence="4" type="primary">COQ3_5</name>
    <name evidence="4" type="ORF">PSEWESI4_03435</name>
</gene>